<organism evidence="3 4">
    <name type="scientific">Modestobacter versicolor</name>
    <dbReference type="NCBI Taxonomy" id="429133"/>
    <lineage>
        <taxon>Bacteria</taxon>
        <taxon>Bacillati</taxon>
        <taxon>Actinomycetota</taxon>
        <taxon>Actinomycetes</taxon>
        <taxon>Geodermatophilales</taxon>
        <taxon>Geodermatophilaceae</taxon>
        <taxon>Modestobacter</taxon>
    </lineage>
</organism>
<protein>
    <submittedName>
        <fullName evidence="3">Monooxygenase</fullName>
    </submittedName>
</protein>
<comment type="caution">
    <text evidence="3">The sequence shown here is derived from an EMBL/GenBank/DDBJ whole genome shotgun (WGS) entry which is preliminary data.</text>
</comment>
<sequence length="246" mass="27155">MTAVQDPPTTTQGGAVRTLLRMRVREGCEAQFEEAWQAAAAQIAAEPGNVRQELLRDADDPRTFLIAGDWADRAAADAFGRSRARETLTAALRDLREDADRSTYEVRCGIAGGEQGSHVRVDISTRVGPGEEEAFERAYAVVTDRLRGTPGLIREELLREPGSDIYHIFAEWESDEDFRNWVDDPSHADQSGPLIRWLSVFFERKLYEIRFRPQEAGVRGVRAATTTPAPAGPVAESVPAPRPAPA</sequence>
<dbReference type="PROSITE" id="PS51725">
    <property type="entry name" value="ABM"/>
    <property type="match status" value="2"/>
</dbReference>
<dbReference type="InterPro" id="IPR007138">
    <property type="entry name" value="ABM_dom"/>
</dbReference>
<keyword evidence="3" id="KW-0503">Monooxygenase</keyword>
<feature type="region of interest" description="Disordered" evidence="1">
    <location>
        <begin position="222"/>
        <end position="246"/>
    </location>
</feature>
<dbReference type="Proteomes" id="UP000247602">
    <property type="component" value="Unassembled WGS sequence"/>
</dbReference>
<feature type="domain" description="ABM" evidence="2">
    <location>
        <begin position="119"/>
        <end position="209"/>
    </location>
</feature>
<dbReference type="GO" id="GO:0004497">
    <property type="term" value="F:monooxygenase activity"/>
    <property type="evidence" value="ECO:0007669"/>
    <property type="project" value="UniProtKB-KW"/>
</dbReference>
<reference evidence="3 4" key="1">
    <citation type="submission" date="2018-06" db="EMBL/GenBank/DDBJ databases">
        <title>Draft genome sequence of Modestobacter versicolor CP153-2.</title>
        <authorList>
            <person name="Gundlapally S.R."/>
        </authorList>
    </citation>
    <scope>NUCLEOTIDE SEQUENCE [LARGE SCALE GENOMIC DNA]</scope>
    <source>
        <strain evidence="3 4">CP153-2</strain>
    </source>
</reference>
<dbReference type="InterPro" id="IPR050404">
    <property type="entry name" value="Heme-degrading_MO"/>
</dbReference>
<dbReference type="OrthoDB" id="4304335at2"/>
<dbReference type="InterPro" id="IPR011008">
    <property type="entry name" value="Dimeric_a/b-barrel"/>
</dbReference>
<feature type="non-terminal residue" evidence="3">
    <location>
        <position position="246"/>
    </location>
</feature>
<gene>
    <name evidence="3" type="ORF">DMO24_20430</name>
</gene>
<evidence type="ECO:0000313" key="4">
    <source>
        <dbReference type="Proteomes" id="UP000247602"/>
    </source>
</evidence>
<dbReference type="EMBL" id="QKNV01000325">
    <property type="protein sequence ID" value="PZA19492.1"/>
    <property type="molecule type" value="Genomic_DNA"/>
</dbReference>
<name>A0A323V408_9ACTN</name>
<proteinExistence type="predicted"/>
<evidence type="ECO:0000259" key="2">
    <source>
        <dbReference type="PROSITE" id="PS51725"/>
    </source>
</evidence>
<evidence type="ECO:0000256" key="1">
    <source>
        <dbReference type="SAM" id="MobiDB-lite"/>
    </source>
</evidence>
<feature type="domain" description="ABM" evidence="2">
    <location>
        <begin position="16"/>
        <end position="104"/>
    </location>
</feature>
<feature type="compositionally biased region" description="Low complexity" evidence="1">
    <location>
        <begin position="222"/>
        <end position="235"/>
    </location>
</feature>
<dbReference type="PANTHER" id="PTHR34474:SF2">
    <property type="entry name" value="SIGNAL TRANSDUCTION PROTEIN TRAP"/>
    <property type="match status" value="1"/>
</dbReference>
<keyword evidence="3" id="KW-0560">Oxidoreductase</keyword>
<dbReference type="PANTHER" id="PTHR34474">
    <property type="entry name" value="SIGNAL TRANSDUCTION PROTEIN TRAP"/>
    <property type="match status" value="1"/>
</dbReference>
<dbReference type="Pfam" id="PF03992">
    <property type="entry name" value="ABM"/>
    <property type="match status" value="2"/>
</dbReference>
<dbReference type="SUPFAM" id="SSF54909">
    <property type="entry name" value="Dimeric alpha+beta barrel"/>
    <property type="match status" value="2"/>
</dbReference>
<dbReference type="Gene3D" id="3.30.70.100">
    <property type="match status" value="2"/>
</dbReference>
<keyword evidence="4" id="KW-1185">Reference proteome</keyword>
<dbReference type="RefSeq" id="WP_146251717.1">
    <property type="nucleotide sequence ID" value="NZ_QKNV01000325.1"/>
</dbReference>
<evidence type="ECO:0000313" key="3">
    <source>
        <dbReference type="EMBL" id="PZA19492.1"/>
    </source>
</evidence>
<dbReference type="AlphaFoldDB" id="A0A323V408"/>
<accession>A0A323V408</accession>